<dbReference type="Proteomes" id="UP001195483">
    <property type="component" value="Unassembled WGS sequence"/>
</dbReference>
<keyword evidence="2" id="KW-1185">Reference proteome</keyword>
<proteinExistence type="predicted"/>
<protein>
    <submittedName>
        <fullName evidence="1">Uncharacterized protein</fullName>
    </submittedName>
</protein>
<accession>A0AAE0SM68</accession>
<dbReference type="AlphaFoldDB" id="A0AAE0SM68"/>
<reference evidence="1" key="1">
    <citation type="journal article" date="2021" name="Genome Biol. Evol.">
        <title>A High-Quality Reference Genome for a Parasitic Bivalve with Doubly Uniparental Inheritance (Bivalvia: Unionida).</title>
        <authorList>
            <person name="Smith C.H."/>
        </authorList>
    </citation>
    <scope>NUCLEOTIDE SEQUENCE</scope>
    <source>
        <strain evidence="1">CHS0354</strain>
    </source>
</reference>
<reference evidence="1" key="3">
    <citation type="submission" date="2023-05" db="EMBL/GenBank/DDBJ databases">
        <authorList>
            <person name="Smith C.H."/>
        </authorList>
    </citation>
    <scope>NUCLEOTIDE SEQUENCE</scope>
    <source>
        <strain evidence="1">CHS0354</strain>
        <tissue evidence="1">Mantle</tissue>
    </source>
</reference>
<organism evidence="1 2">
    <name type="scientific">Potamilus streckersoni</name>
    <dbReference type="NCBI Taxonomy" id="2493646"/>
    <lineage>
        <taxon>Eukaryota</taxon>
        <taxon>Metazoa</taxon>
        <taxon>Spiralia</taxon>
        <taxon>Lophotrochozoa</taxon>
        <taxon>Mollusca</taxon>
        <taxon>Bivalvia</taxon>
        <taxon>Autobranchia</taxon>
        <taxon>Heteroconchia</taxon>
        <taxon>Palaeoheterodonta</taxon>
        <taxon>Unionida</taxon>
        <taxon>Unionoidea</taxon>
        <taxon>Unionidae</taxon>
        <taxon>Ambleminae</taxon>
        <taxon>Lampsilini</taxon>
        <taxon>Potamilus</taxon>
    </lineage>
</organism>
<dbReference type="EMBL" id="JAEAOA010002067">
    <property type="protein sequence ID" value="KAK3594281.1"/>
    <property type="molecule type" value="Genomic_DNA"/>
</dbReference>
<sequence>MNIESNHTSRAINYEFLCRTTGCGCVVSMLENTLSRPRENSVCISSSNRRLNLLPHL</sequence>
<name>A0AAE0SM68_9BIVA</name>
<evidence type="ECO:0000313" key="1">
    <source>
        <dbReference type="EMBL" id="KAK3594281.1"/>
    </source>
</evidence>
<gene>
    <name evidence="1" type="ORF">CHS0354_035180</name>
</gene>
<comment type="caution">
    <text evidence="1">The sequence shown here is derived from an EMBL/GenBank/DDBJ whole genome shotgun (WGS) entry which is preliminary data.</text>
</comment>
<evidence type="ECO:0000313" key="2">
    <source>
        <dbReference type="Proteomes" id="UP001195483"/>
    </source>
</evidence>
<reference evidence="1" key="2">
    <citation type="journal article" date="2021" name="Genome Biol. Evol.">
        <title>Developing a high-quality reference genome for a parasitic bivalve with doubly uniparental inheritance (Bivalvia: Unionida).</title>
        <authorList>
            <person name="Smith C.H."/>
        </authorList>
    </citation>
    <scope>NUCLEOTIDE SEQUENCE</scope>
    <source>
        <strain evidence="1">CHS0354</strain>
        <tissue evidence="1">Mantle</tissue>
    </source>
</reference>
<feature type="non-terminal residue" evidence="1">
    <location>
        <position position="57"/>
    </location>
</feature>